<comment type="caution">
    <text evidence="2">The sequence shown here is derived from an EMBL/GenBank/DDBJ whole genome shotgun (WGS) entry which is preliminary data.</text>
</comment>
<gene>
    <name evidence="2" type="ORF">HXX76_005741</name>
</gene>
<feature type="region of interest" description="Disordered" evidence="1">
    <location>
        <begin position="360"/>
        <end position="380"/>
    </location>
</feature>
<accession>A0A835W2H3</accession>
<proteinExistence type="predicted"/>
<sequence length="380" mass="39813">MFVGLDGSGKTTIIHTLLEEARRLKVEEQKAKEEARRAARNQRHAQRQQNGADGAAGAGAASSRDTSVRDSQPALSKAVTGVTAVTDDRGTTRTGYQTDGVTEDGEGEGGEGGGMSEKARRARDAIQPPPPAPSDRGMLYAVPEGVLRHECVLMDTPGGFFQRRRYLCGLQLATAVVLCVDAADEGRFPVVRDFFAQHVLPEVCRRHLPLLLLATKRDVCDWGAAEDVALDLDLAILMAHVAAPWTAAHVVGGQLGPLREPLTWLLQQSTIVDHLWHSWPSSAPVLLHYQQANARYAVGMASKKAVELFHGDDEDGSAEGGAGAGAAGGEGGAGGYGRMRVAAGPLPALAPSGSVHISAVPSLAPLGSTPQPSVGMPAPA</sequence>
<dbReference type="AlphaFoldDB" id="A0A835W2H3"/>
<dbReference type="Gene3D" id="3.40.50.300">
    <property type="entry name" value="P-loop containing nucleotide triphosphate hydrolases"/>
    <property type="match status" value="1"/>
</dbReference>
<dbReference type="OrthoDB" id="538285at2759"/>
<name>A0A835W2H3_CHLIN</name>
<dbReference type="SUPFAM" id="SSF52540">
    <property type="entry name" value="P-loop containing nucleoside triphosphate hydrolases"/>
    <property type="match status" value="1"/>
</dbReference>
<feature type="compositionally biased region" description="Basic and acidic residues" evidence="1">
    <location>
        <begin position="27"/>
        <end position="37"/>
    </location>
</feature>
<dbReference type="Proteomes" id="UP000650467">
    <property type="component" value="Unassembled WGS sequence"/>
</dbReference>
<feature type="compositionally biased region" description="Polar residues" evidence="1">
    <location>
        <begin position="63"/>
        <end position="74"/>
    </location>
</feature>
<reference evidence="2" key="1">
    <citation type="journal article" date="2020" name="bioRxiv">
        <title>Comparative genomics of Chlamydomonas.</title>
        <authorList>
            <person name="Craig R.J."/>
            <person name="Hasan A.R."/>
            <person name="Ness R.W."/>
            <person name="Keightley P.D."/>
        </authorList>
    </citation>
    <scope>NUCLEOTIDE SEQUENCE</scope>
    <source>
        <strain evidence="2">SAG 7.73</strain>
    </source>
</reference>
<evidence type="ECO:0000313" key="2">
    <source>
        <dbReference type="EMBL" id="KAG2438132.1"/>
    </source>
</evidence>
<feature type="region of interest" description="Disordered" evidence="1">
    <location>
        <begin position="27"/>
        <end position="137"/>
    </location>
</feature>
<feature type="compositionally biased region" description="Low complexity" evidence="1">
    <location>
        <begin position="47"/>
        <end position="61"/>
    </location>
</feature>
<keyword evidence="3" id="KW-1185">Reference proteome</keyword>
<evidence type="ECO:0000313" key="3">
    <source>
        <dbReference type="Proteomes" id="UP000650467"/>
    </source>
</evidence>
<organism evidence="2 3">
    <name type="scientific">Chlamydomonas incerta</name>
    <dbReference type="NCBI Taxonomy" id="51695"/>
    <lineage>
        <taxon>Eukaryota</taxon>
        <taxon>Viridiplantae</taxon>
        <taxon>Chlorophyta</taxon>
        <taxon>core chlorophytes</taxon>
        <taxon>Chlorophyceae</taxon>
        <taxon>CS clade</taxon>
        <taxon>Chlamydomonadales</taxon>
        <taxon>Chlamydomonadaceae</taxon>
        <taxon>Chlamydomonas</taxon>
    </lineage>
</organism>
<evidence type="ECO:0000256" key="1">
    <source>
        <dbReference type="SAM" id="MobiDB-lite"/>
    </source>
</evidence>
<dbReference type="EMBL" id="JAEHOC010000010">
    <property type="protein sequence ID" value="KAG2438132.1"/>
    <property type="molecule type" value="Genomic_DNA"/>
</dbReference>
<dbReference type="InterPro" id="IPR027417">
    <property type="entry name" value="P-loop_NTPase"/>
</dbReference>
<protein>
    <submittedName>
        <fullName evidence="2">Uncharacterized protein</fullName>
    </submittedName>
</protein>